<evidence type="ECO:0000256" key="1">
    <source>
        <dbReference type="SAM" id="MobiDB-lite"/>
    </source>
</evidence>
<accession>A0ABD0MWR9</accession>
<keyword evidence="3" id="KW-1185">Reference proteome</keyword>
<feature type="non-terminal residue" evidence="2">
    <location>
        <position position="240"/>
    </location>
</feature>
<name>A0ABD0MWR9_CIRMR</name>
<evidence type="ECO:0000313" key="2">
    <source>
        <dbReference type="EMBL" id="KAL0153622.1"/>
    </source>
</evidence>
<comment type="caution">
    <text evidence="2">The sequence shown here is derived from an EMBL/GenBank/DDBJ whole genome shotgun (WGS) entry which is preliminary data.</text>
</comment>
<proteinExistence type="predicted"/>
<protein>
    <submittedName>
        <fullName evidence="2">Uncharacterized protein</fullName>
    </submittedName>
</protein>
<feature type="compositionally biased region" description="Polar residues" evidence="1">
    <location>
        <begin position="128"/>
        <end position="141"/>
    </location>
</feature>
<reference evidence="2 3" key="1">
    <citation type="submission" date="2024-05" db="EMBL/GenBank/DDBJ databases">
        <title>Genome sequencing and assembly of Indian major carp, Cirrhinus mrigala (Hamilton, 1822).</title>
        <authorList>
            <person name="Mohindra V."/>
            <person name="Chowdhury L.M."/>
            <person name="Lal K."/>
            <person name="Jena J.K."/>
        </authorList>
    </citation>
    <scope>NUCLEOTIDE SEQUENCE [LARGE SCALE GENOMIC DNA]</scope>
    <source>
        <strain evidence="2">CM1030</strain>
        <tissue evidence="2">Blood</tissue>
    </source>
</reference>
<feature type="non-terminal residue" evidence="2">
    <location>
        <position position="1"/>
    </location>
</feature>
<feature type="region of interest" description="Disordered" evidence="1">
    <location>
        <begin position="121"/>
        <end position="157"/>
    </location>
</feature>
<dbReference type="EMBL" id="JAMKFB020000089">
    <property type="protein sequence ID" value="KAL0153622.1"/>
    <property type="molecule type" value="Genomic_DNA"/>
</dbReference>
<organism evidence="2 3">
    <name type="scientific">Cirrhinus mrigala</name>
    <name type="common">Mrigala</name>
    <dbReference type="NCBI Taxonomy" id="683832"/>
    <lineage>
        <taxon>Eukaryota</taxon>
        <taxon>Metazoa</taxon>
        <taxon>Chordata</taxon>
        <taxon>Craniata</taxon>
        <taxon>Vertebrata</taxon>
        <taxon>Euteleostomi</taxon>
        <taxon>Actinopterygii</taxon>
        <taxon>Neopterygii</taxon>
        <taxon>Teleostei</taxon>
        <taxon>Ostariophysi</taxon>
        <taxon>Cypriniformes</taxon>
        <taxon>Cyprinidae</taxon>
        <taxon>Labeoninae</taxon>
        <taxon>Labeonini</taxon>
        <taxon>Cirrhinus</taxon>
    </lineage>
</organism>
<sequence length="240" mass="26115">VRRVTTYTGVLGSEPVPSQATVQDADSEAHFVVHSSPGLVCSHRPEGCVLLCLDSSSTQTVSWVCLRRSGIPVQSPPLRAIWGFRSTRRRVDSPLCRVSLSWHGVGFSQYVRTPHERAHSVSAELSEPFQTQDSGSSQTFSEAPGANGSRSRSYAARTAPYETTSALALWPNPEIGMAPRHVPGWRYPRMLPPFQPLVRPCLPTGRCAPGSGVEAHGCEHRCLQDGLGCRLQRADSFGLP</sequence>
<dbReference type="AlphaFoldDB" id="A0ABD0MWR9"/>
<gene>
    <name evidence="2" type="ORF">M9458_051102</name>
</gene>
<evidence type="ECO:0000313" key="3">
    <source>
        <dbReference type="Proteomes" id="UP001529510"/>
    </source>
</evidence>
<dbReference type="Proteomes" id="UP001529510">
    <property type="component" value="Unassembled WGS sequence"/>
</dbReference>